<sequence length="92" mass="9960">MKTKIFKFGMPVAFVALGLVGALSSNAMEKKATVLASETGYKKVIGAAQPCQPVESCDNVQGQLCKSSIDNSQLYRRISDNQCPTMLFRSNP</sequence>
<protein>
    <submittedName>
        <fullName evidence="2">Uncharacterized protein</fullName>
    </submittedName>
</protein>
<dbReference type="AlphaFoldDB" id="A0A167ZK32"/>
<dbReference type="EMBL" id="LVJE01000003">
    <property type="protein sequence ID" value="OAB30530.1"/>
    <property type="molecule type" value="Genomic_DNA"/>
</dbReference>
<reference evidence="2 3" key="1">
    <citation type="submission" date="2016-03" db="EMBL/GenBank/DDBJ databases">
        <title>Draft genome sequence of Flavobacterium fryxellicola DSM 16209.</title>
        <authorList>
            <person name="Shin S.-K."/>
            <person name="Yi H."/>
        </authorList>
    </citation>
    <scope>NUCLEOTIDE SEQUENCE [LARGE SCALE GENOMIC DNA]</scope>
    <source>
        <strain evidence="2 3">DSM 16209</strain>
    </source>
</reference>
<name>A0A167ZK32_9FLAO</name>
<keyword evidence="3" id="KW-1185">Reference proteome</keyword>
<evidence type="ECO:0000313" key="3">
    <source>
        <dbReference type="Proteomes" id="UP000077164"/>
    </source>
</evidence>
<keyword evidence="1" id="KW-0732">Signal</keyword>
<gene>
    <name evidence="2" type="ORF">FBFR_01660</name>
</gene>
<feature type="signal peptide" evidence="1">
    <location>
        <begin position="1"/>
        <end position="27"/>
    </location>
</feature>
<organism evidence="2 3">
    <name type="scientific">Flavobacterium fryxellicola</name>
    <dbReference type="NCBI Taxonomy" id="249352"/>
    <lineage>
        <taxon>Bacteria</taxon>
        <taxon>Pseudomonadati</taxon>
        <taxon>Bacteroidota</taxon>
        <taxon>Flavobacteriia</taxon>
        <taxon>Flavobacteriales</taxon>
        <taxon>Flavobacteriaceae</taxon>
        <taxon>Flavobacterium</taxon>
    </lineage>
</organism>
<feature type="chain" id="PRO_5007895008" evidence="1">
    <location>
        <begin position="28"/>
        <end position="92"/>
    </location>
</feature>
<evidence type="ECO:0000313" key="2">
    <source>
        <dbReference type="EMBL" id="OAB30530.1"/>
    </source>
</evidence>
<proteinExistence type="predicted"/>
<evidence type="ECO:0000256" key="1">
    <source>
        <dbReference type="SAM" id="SignalP"/>
    </source>
</evidence>
<dbReference type="Proteomes" id="UP000077164">
    <property type="component" value="Unassembled WGS sequence"/>
</dbReference>
<comment type="caution">
    <text evidence="2">The sequence shown here is derived from an EMBL/GenBank/DDBJ whole genome shotgun (WGS) entry which is preliminary data.</text>
</comment>
<accession>A0A167ZK32</accession>